<evidence type="ECO:0000313" key="2">
    <source>
        <dbReference type="EMBL" id="QFG10386.1"/>
    </source>
</evidence>
<reference evidence="2 3" key="1">
    <citation type="submission" date="2019-07" db="EMBL/GenBank/DDBJ databases">
        <authorList>
            <person name="Garlena R.A."/>
            <person name="Russell D.A."/>
            <person name="Pope W.H."/>
            <person name="Jacobs-Sera D."/>
            <person name="Hatfull G.F."/>
        </authorList>
    </citation>
    <scope>NUCLEOTIDE SEQUENCE [LARGE SCALE GENOMIC DNA]</scope>
</reference>
<organism evidence="2 3">
    <name type="scientific">Mycobacterium phage Anthony</name>
    <dbReference type="NCBI Taxonomy" id="2599857"/>
    <lineage>
        <taxon>Viruses</taxon>
        <taxon>Duplodnaviria</taxon>
        <taxon>Heunggongvirae</taxon>
        <taxon>Uroviricota</taxon>
        <taxon>Caudoviricetes</taxon>
        <taxon>Anthonyvirus</taxon>
        <taxon>Anthonyvirus anthony</taxon>
    </lineage>
</organism>
<evidence type="ECO:0000256" key="1">
    <source>
        <dbReference type="SAM" id="MobiDB-lite"/>
    </source>
</evidence>
<accession>A0A5J6TIG1</accession>
<feature type="region of interest" description="Disordered" evidence="1">
    <location>
        <begin position="1"/>
        <end position="27"/>
    </location>
</feature>
<protein>
    <submittedName>
        <fullName evidence="2">Scaffolding protein</fullName>
    </submittedName>
</protein>
<name>A0A5J6TIG1_9CAUD</name>
<keyword evidence="3" id="KW-1185">Reference proteome</keyword>
<sequence>MSDTLTAPEGTEATPEVTDTPLEPTPKVYDETYVKGLRQEAAKARVDKKDAVDTAVAALKATHAEELAAKDVAFTELQNQLGDAWIELEKLYTSIDAKVPSDKVRAFVGILQGTDKDSIQASAKSAYELAGGFSTKSPAFDPSQGLGGGKPLPLNGDPILNAMTKILGI</sequence>
<evidence type="ECO:0000313" key="3">
    <source>
        <dbReference type="Proteomes" id="UP000327026"/>
    </source>
</evidence>
<gene>
    <name evidence="2" type="primary">14</name>
    <name evidence="2" type="ORF">PBI_ANTHONY_14</name>
</gene>
<proteinExistence type="predicted"/>
<dbReference type="EMBL" id="MN234188">
    <property type="protein sequence ID" value="QFG10386.1"/>
    <property type="molecule type" value="Genomic_DNA"/>
</dbReference>
<dbReference type="GeneID" id="64871686"/>
<dbReference type="KEGG" id="vg:64871686"/>
<dbReference type="Proteomes" id="UP000327026">
    <property type="component" value="Segment"/>
</dbReference>
<dbReference type="RefSeq" id="YP_010062050.1">
    <property type="nucleotide sequence ID" value="NC_054790.1"/>
</dbReference>